<dbReference type="Proteomes" id="UP001150217">
    <property type="component" value="Unassembled WGS sequence"/>
</dbReference>
<organism evidence="2 3">
    <name type="scientific">Lentinula lateritia</name>
    <dbReference type="NCBI Taxonomy" id="40482"/>
    <lineage>
        <taxon>Eukaryota</taxon>
        <taxon>Fungi</taxon>
        <taxon>Dikarya</taxon>
        <taxon>Basidiomycota</taxon>
        <taxon>Agaricomycotina</taxon>
        <taxon>Agaricomycetes</taxon>
        <taxon>Agaricomycetidae</taxon>
        <taxon>Agaricales</taxon>
        <taxon>Marasmiineae</taxon>
        <taxon>Omphalotaceae</taxon>
        <taxon>Lentinula</taxon>
    </lineage>
</organism>
<keyword evidence="3" id="KW-1185">Reference proteome</keyword>
<dbReference type="Pfam" id="PF19287">
    <property type="entry name" value="DUF5910"/>
    <property type="match status" value="1"/>
</dbReference>
<accession>A0ABQ8V476</accession>
<evidence type="ECO:0000256" key="1">
    <source>
        <dbReference type="SAM" id="SignalP"/>
    </source>
</evidence>
<proteinExistence type="predicted"/>
<sequence length="197" mass="22312">MHISFNKLLLGFVLLLEGTFASPSIAKRMPKDLSKKVFLGYRAIDSITAASYNRKHRLVYTPTTFDQLGKGAYLTRRLGDWTADYVCAVYADATQLASTKKLWLDHDERESPVREQVIKTQLNMKEKNIHKVILTSGIWGEDDRESHVQMLIPPYLLAHKDSSGKLGIYVICVPWESHAELPTNEEADWSSLGIVGY</sequence>
<comment type="caution">
    <text evidence="2">The sequence shown here is derived from an EMBL/GenBank/DDBJ whole genome shotgun (WGS) entry which is preliminary data.</text>
</comment>
<dbReference type="InterPro" id="IPR045564">
    <property type="entry name" value="DUF5910"/>
</dbReference>
<evidence type="ECO:0000313" key="3">
    <source>
        <dbReference type="Proteomes" id="UP001150217"/>
    </source>
</evidence>
<feature type="chain" id="PRO_5047127057" evidence="1">
    <location>
        <begin position="22"/>
        <end position="197"/>
    </location>
</feature>
<keyword evidence="1" id="KW-0732">Signal</keyword>
<protein>
    <submittedName>
        <fullName evidence="2">Uncharacterized protein</fullName>
    </submittedName>
</protein>
<evidence type="ECO:0000313" key="2">
    <source>
        <dbReference type="EMBL" id="KAJ4465462.1"/>
    </source>
</evidence>
<dbReference type="EMBL" id="JANVFT010000126">
    <property type="protein sequence ID" value="KAJ4465462.1"/>
    <property type="molecule type" value="Genomic_DNA"/>
</dbReference>
<name>A0ABQ8V476_9AGAR</name>
<reference evidence="2" key="1">
    <citation type="submission" date="2022-08" db="EMBL/GenBank/DDBJ databases">
        <title>A Global Phylogenomic Analysis of the Shiitake Genus Lentinula.</title>
        <authorList>
            <consortium name="DOE Joint Genome Institute"/>
            <person name="Sierra-Patev S."/>
            <person name="Min B."/>
            <person name="Naranjo-Ortiz M."/>
            <person name="Looney B."/>
            <person name="Konkel Z."/>
            <person name="Slot J.C."/>
            <person name="Sakamoto Y."/>
            <person name="Steenwyk J.L."/>
            <person name="Rokas A."/>
            <person name="Carro J."/>
            <person name="Camarero S."/>
            <person name="Ferreira P."/>
            <person name="Molpeceres G."/>
            <person name="Ruiz-Duenas F.J."/>
            <person name="Serrano A."/>
            <person name="Henrissat B."/>
            <person name="Drula E."/>
            <person name="Hughes K.W."/>
            <person name="Mata J.L."/>
            <person name="Ishikawa N.K."/>
            <person name="Vargas-Isla R."/>
            <person name="Ushijima S."/>
            <person name="Smith C.A."/>
            <person name="Ahrendt S."/>
            <person name="Andreopoulos W."/>
            <person name="He G."/>
            <person name="Labutti K."/>
            <person name="Lipzen A."/>
            <person name="Ng V."/>
            <person name="Riley R."/>
            <person name="Sandor L."/>
            <person name="Barry K."/>
            <person name="Martinez A.T."/>
            <person name="Xiao Y."/>
            <person name="Gibbons J.G."/>
            <person name="Terashima K."/>
            <person name="Grigoriev I.V."/>
            <person name="Hibbett D.S."/>
        </authorList>
    </citation>
    <scope>NUCLEOTIDE SEQUENCE</scope>
    <source>
        <strain evidence="2">RHP3577 ss4</strain>
    </source>
</reference>
<gene>
    <name evidence="2" type="ORF">C8R41DRAFT_926533</name>
</gene>
<feature type="signal peptide" evidence="1">
    <location>
        <begin position="1"/>
        <end position="21"/>
    </location>
</feature>